<accession>A0ABW7Z194</accession>
<feature type="signal peptide" evidence="2">
    <location>
        <begin position="1"/>
        <end position="20"/>
    </location>
</feature>
<organism evidence="3 4">
    <name type="scientific">Nonomuraea typhae</name>
    <dbReference type="NCBI Taxonomy" id="2603600"/>
    <lineage>
        <taxon>Bacteria</taxon>
        <taxon>Bacillati</taxon>
        <taxon>Actinomycetota</taxon>
        <taxon>Actinomycetes</taxon>
        <taxon>Streptosporangiales</taxon>
        <taxon>Streptosporangiaceae</taxon>
        <taxon>Nonomuraea</taxon>
    </lineage>
</organism>
<evidence type="ECO:0000256" key="1">
    <source>
        <dbReference type="SAM" id="MobiDB-lite"/>
    </source>
</evidence>
<dbReference type="EMBL" id="JBITGY010000009">
    <property type="protein sequence ID" value="MFI6501957.1"/>
    <property type="molecule type" value="Genomic_DNA"/>
</dbReference>
<proteinExistence type="predicted"/>
<feature type="chain" id="PRO_5046559850" evidence="2">
    <location>
        <begin position="21"/>
        <end position="191"/>
    </location>
</feature>
<sequence length="191" mass="18959">MTSRRWIVAAASLLAAPVLAGCAAGFDANTNKPYAPTEGAALIQSGKYGSRGVQIPQAFILGPDVGAQLAQGGQAPVYLNVLSAGGDTIEAVTTDVGTAKLVAPVNVPAGVLTSTGKPTPQILIQSLSKPLKGGETVAVSIQFARAGTVDMSVPVVSRSREFTAYPPAPGATPAPTPTSSPSAGPTTGGGH</sequence>
<dbReference type="Proteomes" id="UP001612741">
    <property type="component" value="Unassembled WGS sequence"/>
</dbReference>
<comment type="caution">
    <text evidence="3">The sequence shown here is derived from an EMBL/GenBank/DDBJ whole genome shotgun (WGS) entry which is preliminary data.</text>
</comment>
<evidence type="ECO:0000313" key="3">
    <source>
        <dbReference type="EMBL" id="MFI6501957.1"/>
    </source>
</evidence>
<name>A0ABW7Z194_9ACTN</name>
<dbReference type="RefSeq" id="WP_397086884.1">
    <property type="nucleotide sequence ID" value="NZ_JBITGY010000009.1"/>
</dbReference>
<protein>
    <submittedName>
        <fullName evidence="3">Copper chaperone PCu(A)C</fullName>
    </submittedName>
</protein>
<feature type="compositionally biased region" description="Pro residues" evidence="1">
    <location>
        <begin position="166"/>
        <end position="178"/>
    </location>
</feature>
<dbReference type="SUPFAM" id="SSF110087">
    <property type="entry name" value="DR1885-like metal-binding protein"/>
    <property type="match status" value="1"/>
</dbReference>
<reference evidence="3 4" key="1">
    <citation type="submission" date="2024-10" db="EMBL/GenBank/DDBJ databases">
        <title>The Natural Products Discovery Center: Release of the First 8490 Sequenced Strains for Exploring Actinobacteria Biosynthetic Diversity.</title>
        <authorList>
            <person name="Kalkreuter E."/>
            <person name="Kautsar S.A."/>
            <person name="Yang D."/>
            <person name="Bader C.D."/>
            <person name="Teijaro C.N."/>
            <person name="Fluegel L."/>
            <person name="Davis C.M."/>
            <person name="Simpson J.R."/>
            <person name="Lauterbach L."/>
            <person name="Steele A.D."/>
            <person name="Gui C."/>
            <person name="Meng S."/>
            <person name="Li G."/>
            <person name="Viehrig K."/>
            <person name="Ye F."/>
            <person name="Su P."/>
            <person name="Kiefer A.F."/>
            <person name="Nichols A."/>
            <person name="Cepeda A.J."/>
            <person name="Yan W."/>
            <person name="Fan B."/>
            <person name="Jiang Y."/>
            <person name="Adhikari A."/>
            <person name="Zheng C.-J."/>
            <person name="Schuster L."/>
            <person name="Cowan T.M."/>
            <person name="Smanski M.J."/>
            <person name="Chevrette M.G."/>
            <person name="De Carvalho L.P.S."/>
            <person name="Shen B."/>
        </authorList>
    </citation>
    <scope>NUCLEOTIDE SEQUENCE [LARGE SCALE GENOMIC DNA]</scope>
    <source>
        <strain evidence="3 4">NPDC050545</strain>
    </source>
</reference>
<dbReference type="Gene3D" id="2.60.40.1890">
    <property type="entry name" value="PCu(A)C copper chaperone"/>
    <property type="match status" value="1"/>
</dbReference>
<evidence type="ECO:0000256" key="2">
    <source>
        <dbReference type="SAM" id="SignalP"/>
    </source>
</evidence>
<keyword evidence="4" id="KW-1185">Reference proteome</keyword>
<dbReference type="InterPro" id="IPR036182">
    <property type="entry name" value="PCuAC_sf"/>
</dbReference>
<dbReference type="PROSITE" id="PS51257">
    <property type="entry name" value="PROKAR_LIPOPROTEIN"/>
    <property type="match status" value="1"/>
</dbReference>
<gene>
    <name evidence="3" type="ORF">ACIBG2_31570</name>
</gene>
<keyword evidence="2" id="KW-0732">Signal</keyword>
<evidence type="ECO:0000313" key="4">
    <source>
        <dbReference type="Proteomes" id="UP001612741"/>
    </source>
</evidence>
<feature type="region of interest" description="Disordered" evidence="1">
    <location>
        <begin position="163"/>
        <end position="191"/>
    </location>
</feature>